<name>A0ACC3ZCR3_COLTU</name>
<protein>
    <submittedName>
        <fullName evidence="1">Short chain dehydrogenase reductase</fullName>
    </submittedName>
</protein>
<reference evidence="1 2" key="1">
    <citation type="journal article" date="2020" name="Phytopathology">
        <title>Genome Sequence Resources of Colletotrichum truncatum, C. plurivorum, C. musicola, and C. sojae: Four Species Pathogenic to Soybean (Glycine max).</title>
        <authorList>
            <person name="Rogerio F."/>
            <person name="Boufleur T.R."/>
            <person name="Ciampi-Guillardi M."/>
            <person name="Sukno S.A."/>
            <person name="Thon M.R."/>
            <person name="Massola Junior N.S."/>
            <person name="Baroncelli R."/>
        </authorList>
    </citation>
    <scope>NUCLEOTIDE SEQUENCE [LARGE SCALE GENOMIC DNA]</scope>
    <source>
        <strain evidence="1 2">CMES1059</strain>
    </source>
</reference>
<proteinExistence type="predicted"/>
<evidence type="ECO:0000313" key="2">
    <source>
        <dbReference type="Proteomes" id="UP000805649"/>
    </source>
</evidence>
<comment type="caution">
    <text evidence="1">The sequence shown here is derived from an EMBL/GenBank/DDBJ whole genome shotgun (WGS) entry which is preliminary data.</text>
</comment>
<keyword evidence="2" id="KW-1185">Reference proteome</keyword>
<sequence>MQPPLPSATPTWHNDIYDAISPSREELTAAGKTVIVVGAGSGIGRETALAFAAAGAARVILLGRSESALAATAASLPQSVKSEVFVADVTDEKRLAEVASAAGKWDILILAAGYTSSPSSIVGSTTDEWWQNFETNTKGTYLVTKTFLPTANPSHASVIALTTGTTALPVTMLNGLSPYIASKLAQTKIIEHLAAENPNLFAAILHPGFVETDIFKKSGAKAEALPMDTVQLPAHFAVWLASSEAAFLKGRSVWANWDVDELKKSAGVIESGQLLTSGINGWPFTPLA</sequence>
<dbReference type="EMBL" id="VUJX02000002">
    <property type="protein sequence ID" value="KAL0941907.1"/>
    <property type="molecule type" value="Genomic_DNA"/>
</dbReference>
<organism evidence="1 2">
    <name type="scientific">Colletotrichum truncatum</name>
    <name type="common">Anthracnose fungus</name>
    <name type="synonym">Colletotrichum capsici</name>
    <dbReference type="NCBI Taxonomy" id="5467"/>
    <lineage>
        <taxon>Eukaryota</taxon>
        <taxon>Fungi</taxon>
        <taxon>Dikarya</taxon>
        <taxon>Ascomycota</taxon>
        <taxon>Pezizomycotina</taxon>
        <taxon>Sordariomycetes</taxon>
        <taxon>Hypocreomycetidae</taxon>
        <taxon>Glomerellales</taxon>
        <taxon>Glomerellaceae</taxon>
        <taxon>Colletotrichum</taxon>
        <taxon>Colletotrichum truncatum species complex</taxon>
    </lineage>
</organism>
<gene>
    <name evidence="1" type="ORF">CTRU02_204670</name>
</gene>
<dbReference type="Proteomes" id="UP000805649">
    <property type="component" value="Unassembled WGS sequence"/>
</dbReference>
<evidence type="ECO:0000313" key="1">
    <source>
        <dbReference type="EMBL" id="KAL0941907.1"/>
    </source>
</evidence>
<accession>A0ACC3ZCR3</accession>